<organism evidence="2">
    <name type="scientific">Scrofimicrobium appendicitidis</name>
    <dbReference type="NCBI Taxonomy" id="3079930"/>
    <lineage>
        <taxon>Bacteria</taxon>
        <taxon>Bacillati</taxon>
        <taxon>Actinomycetota</taxon>
        <taxon>Actinomycetes</taxon>
        <taxon>Actinomycetales</taxon>
        <taxon>Actinomycetaceae</taxon>
        <taxon>Scrofimicrobium</taxon>
    </lineage>
</organism>
<protein>
    <submittedName>
        <fullName evidence="2">Growth inhibitor PemK</fullName>
    </submittedName>
</protein>
<feature type="compositionally biased region" description="Polar residues" evidence="1">
    <location>
        <begin position="20"/>
        <end position="38"/>
    </location>
</feature>
<gene>
    <name evidence="2" type="ORF">SAC06_05350</name>
</gene>
<feature type="region of interest" description="Disordered" evidence="1">
    <location>
        <begin position="19"/>
        <end position="49"/>
    </location>
</feature>
<accession>A0AAU7V4B6</accession>
<reference evidence="2" key="1">
    <citation type="submission" date="2023-11" db="EMBL/GenBank/DDBJ databases">
        <title>Scrofimicrobium hongkongense sp. nov., isolated from a patient with peritonitis.</title>
        <authorList>
            <person name="Lao H.Y."/>
            <person name="Wong A.Y.P."/>
            <person name="Ng T.L."/>
            <person name="Wong R.Y.L."/>
            <person name="Yau M.C.Y."/>
            <person name="Lam J.Y.W."/>
            <person name="Siu G.K.H."/>
        </authorList>
    </citation>
    <scope>NUCLEOTIDE SEQUENCE</scope>
    <source>
        <strain evidence="2">R131</strain>
    </source>
</reference>
<sequence>MNSSNRLWRALAAGLRATLNKPNRAQSAAQPPTGTAQPSPFGVPGPPGWQRIRPVPIAEVLARISYSPQADGRPQPGEVVWAWVPWEEDPSRGKDRPILIMGSKGDGFYALQLTSKDHDSRHAEERARGEYWFDLGSGPWDSKGRPSEVKLHRPLWFPAAGIRREGSYLDRARFDRVVAALCEAGRDH</sequence>
<dbReference type="GO" id="GO:0003677">
    <property type="term" value="F:DNA binding"/>
    <property type="evidence" value="ECO:0007669"/>
    <property type="project" value="InterPro"/>
</dbReference>
<dbReference type="EMBL" id="CP138335">
    <property type="protein sequence ID" value="XBW07083.1"/>
    <property type="molecule type" value="Genomic_DNA"/>
</dbReference>
<dbReference type="InterPro" id="IPR003477">
    <property type="entry name" value="PemK-like"/>
</dbReference>
<proteinExistence type="predicted"/>
<dbReference type="SUPFAM" id="SSF50118">
    <property type="entry name" value="Cell growth inhibitor/plasmid maintenance toxic component"/>
    <property type="match status" value="1"/>
</dbReference>
<evidence type="ECO:0000313" key="2">
    <source>
        <dbReference type="EMBL" id="XBW07083.1"/>
    </source>
</evidence>
<name>A0AAU7V4B6_9ACTO</name>
<dbReference type="AlphaFoldDB" id="A0AAU7V4B6"/>
<dbReference type="Pfam" id="PF02452">
    <property type="entry name" value="PemK_toxin"/>
    <property type="match status" value="1"/>
</dbReference>
<evidence type="ECO:0000256" key="1">
    <source>
        <dbReference type="SAM" id="MobiDB-lite"/>
    </source>
</evidence>
<dbReference type="RefSeq" id="WP_350257281.1">
    <property type="nucleotide sequence ID" value="NZ_CP138335.1"/>
</dbReference>
<dbReference type="KEGG" id="sapp:SAC06_05350"/>